<dbReference type="Proteomes" id="UP001208570">
    <property type="component" value="Unassembled WGS sequence"/>
</dbReference>
<feature type="compositionally biased region" description="Polar residues" evidence="1">
    <location>
        <begin position="53"/>
        <end position="74"/>
    </location>
</feature>
<dbReference type="EMBL" id="JAODUP010000458">
    <property type="protein sequence ID" value="KAK2149256.1"/>
    <property type="molecule type" value="Genomic_DNA"/>
</dbReference>
<keyword evidence="3" id="KW-1185">Reference proteome</keyword>
<sequence length="308" mass="33757">MPFLESDSPNTVTSMDVEDGCHPRTSSFGIRNIFRKRNKSGDSASGDPRMPNSKGSTPSPVTTPNSKTKNFSWGSLSRPRSRSDASASRDVPPVGVHRKHSISEETVDSTKESLSHPDVRTHYGSHPTPMSHLLSPPASRTRHASECTNRSIGPEEFIEMYRSRAYSDPRPQNRSAALAAARRKRISSDSSDDDVFISPPASPKNYPGHARRVGQSPHNPSDVKAMSSLTGDDSCSLPAHVLPPREYGCSIGKGPYPGVRHWLDSPTTMRRQAAQNAYFSAGRHAPVETSFFLWEVKALYCNVRTCPG</sequence>
<feature type="compositionally biased region" description="Low complexity" evidence="1">
    <location>
        <begin position="170"/>
        <end position="180"/>
    </location>
</feature>
<evidence type="ECO:0000313" key="3">
    <source>
        <dbReference type="Proteomes" id="UP001208570"/>
    </source>
</evidence>
<comment type="caution">
    <text evidence="2">The sequence shown here is derived from an EMBL/GenBank/DDBJ whole genome shotgun (WGS) entry which is preliminary data.</text>
</comment>
<feature type="compositionally biased region" description="Basic and acidic residues" evidence="1">
    <location>
        <begin position="108"/>
        <end position="121"/>
    </location>
</feature>
<gene>
    <name evidence="2" type="ORF">LSH36_458g00002</name>
</gene>
<accession>A0AAD9JB04</accession>
<protein>
    <submittedName>
        <fullName evidence="2">Uncharacterized protein</fullName>
    </submittedName>
</protein>
<reference evidence="2" key="1">
    <citation type="journal article" date="2023" name="Mol. Biol. Evol.">
        <title>Third-Generation Sequencing Reveals the Adaptive Role of the Epigenome in Three Deep-Sea Polychaetes.</title>
        <authorList>
            <person name="Perez M."/>
            <person name="Aroh O."/>
            <person name="Sun Y."/>
            <person name="Lan Y."/>
            <person name="Juniper S.K."/>
            <person name="Young C.R."/>
            <person name="Angers B."/>
            <person name="Qian P.Y."/>
        </authorList>
    </citation>
    <scope>NUCLEOTIDE SEQUENCE</scope>
    <source>
        <strain evidence="2">P08H-3</strain>
    </source>
</reference>
<evidence type="ECO:0000313" key="2">
    <source>
        <dbReference type="EMBL" id="KAK2149256.1"/>
    </source>
</evidence>
<feature type="region of interest" description="Disordered" evidence="1">
    <location>
        <begin position="164"/>
        <end position="230"/>
    </location>
</feature>
<name>A0AAD9JB04_9ANNE</name>
<proteinExistence type="predicted"/>
<organism evidence="2 3">
    <name type="scientific">Paralvinella palmiformis</name>
    <dbReference type="NCBI Taxonomy" id="53620"/>
    <lineage>
        <taxon>Eukaryota</taxon>
        <taxon>Metazoa</taxon>
        <taxon>Spiralia</taxon>
        <taxon>Lophotrochozoa</taxon>
        <taxon>Annelida</taxon>
        <taxon>Polychaeta</taxon>
        <taxon>Sedentaria</taxon>
        <taxon>Canalipalpata</taxon>
        <taxon>Terebellida</taxon>
        <taxon>Terebelliformia</taxon>
        <taxon>Alvinellidae</taxon>
        <taxon>Paralvinella</taxon>
    </lineage>
</organism>
<feature type="region of interest" description="Disordered" evidence="1">
    <location>
        <begin position="1"/>
        <end position="148"/>
    </location>
</feature>
<dbReference type="AlphaFoldDB" id="A0AAD9JB04"/>
<evidence type="ECO:0000256" key="1">
    <source>
        <dbReference type="SAM" id="MobiDB-lite"/>
    </source>
</evidence>